<reference evidence="1 2" key="1">
    <citation type="submission" date="2016-03" db="EMBL/GenBank/DDBJ databases">
        <title>Complete genome sequence of a novel chlorpyrifos degrading bacterium, Cupriavidus nantongensis sp. X1.</title>
        <authorList>
            <person name="Fang L."/>
        </authorList>
    </citation>
    <scope>NUCLEOTIDE SEQUENCE [LARGE SCALE GENOMIC DNA]</scope>
    <source>
        <strain evidence="1 2">X1</strain>
    </source>
</reference>
<dbReference type="KEGG" id="cnan:A2G96_18795"/>
<sequence length="118" mass="13025">MAVSNSHVAGLKGQKPLKLNLSESFFDDLKRESIERGITVTDTILSRAEAGSQARAHLESVVQAARMVVQAFDATTDEEARRTLNELADGLLSAIEGIHKVEMRNPKRIRRRARAATK</sequence>
<dbReference type="STRING" id="1796606.A2G96_18795"/>
<evidence type="ECO:0000313" key="1">
    <source>
        <dbReference type="EMBL" id="AMR79629.1"/>
    </source>
</evidence>
<keyword evidence="2" id="KW-1185">Reference proteome</keyword>
<dbReference type="RefSeq" id="WP_062801586.1">
    <property type="nucleotide sequence ID" value="NZ_CP014844.1"/>
</dbReference>
<proteinExistence type="predicted"/>
<dbReference type="AlphaFoldDB" id="A0A142JNG7"/>
<dbReference type="EMBL" id="CP014844">
    <property type="protein sequence ID" value="AMR79629.1"/>
    <property type="molecule type" value="Genomic_DNA"/>
</dbReference>
<accession>A0A142JNG7</accession>
<evidence type="ECO:0000313" key="2">
    <source>
        <dbReference type="Proteomes" id="UP000075238"/>
    </source>
</evidence>
<protein>
    <submittedName>
        <fullName evidence="1">Uncharacterized protein</fullName>
    </submittedName>
</protein>
<dbReference type="Proteomes" id="UP000075238">
    <property type="component" value="Chromosome 1"/>
</dbReference>
<gene>
    <name evidence="1" type="ORF">A2G96_18795</name>
</gene>
<organism evidence="1 2">
    <name type="scientific">Cupriavidus nantongensis</name>
    <dbReference type="NCBI Taxonomy" id="1796606"/>
    <lineage>
        <taxon>Bacteria</taxon>
        <taxon>Pseudomonadati</taxon>
        <taxon>Pseudomonadota</taxon>
        <taxon>Betaproteobacteria</taxon>
        <taxon>Burkholderiales</taxon>
        <taxon>Burkholderiaceae</taxon>
        <taxon>Cupriavidus</taxon>
    </lineage>
</organism>
<name>A0A142JNG7_9BURK</name>